<keyword evidence="3" id="KW-0408">Iron</keyword>
<evidence type="ECO:0000256" key="2">
    <source>
        <dbReference type="ARBA" id="ARBA00022723"/>
    </source>
</evidence>
<dbReference type="AlphaFoldDB" id="A0A7L7KNL0"/>
<dbReference type="EMBL" id="CP048914">
    <property type="protein sequence ID" value="QMS84253.1"/>
    <property type="molecule type" value="Genomic_DNA"/>
</dbReference>
<evidence type="ECO:0000256" key="4">
    <source>
        <dbReference type="ARBA" id="ARBA00023014"/>
    </source>
</evidence>
<evidence type="ECO:0000256" key="3">
    <source>
        <dbReference type="ARBA" id="ARBA00023004"/>
    </source>
</evidence>
<dbReference type="PANTHER" id="PTHR46491:SF3">
    <property type="entry name" value="CDGSH IRON-SULFUR DOMAIN-CONTAINING PROTEIN 3, MITOCHONDRIAL"/>
    <property type="match status" value="1"/>
</dbReference>
<dbReference type="RefSeq" id="WP_258877862.1">
    <property type="nucleotide sequence ID" value="NZ_CP048914.1"/>
</dbReference>
<reference evidence="6 7" key="1">
    <citation type="submission" date="2020-02" db="EMBL/GenBank/DDBJ databases">
        <authorList>
            <person name="Zheng R.K."/>
            <person name="Sun C.M."/>
        </authorList>
    </citation>
    <scope>NUCLEOTIDE SEQUENCE [LARGE SCALE GENOMIC DNA]</scope>
    <source>
        <strain evidence="7">zrk13</strain>
    </source>
</reference>
<evidence type="ECO:0000313" key="6">
    <source>
        <dbReference type="EMBL" id="QMS84253.1"/>
    </source>
</evidence>
<dbReference type="InterPro" id="IPR042216">
    <property type="entry name" value="MitoNEET_CISD"/>
</dbReference>
<feature type="domain" description="Iron-binding zinc finger CDGSH type" evidence="5">
    <location>
        <begin position="8"/>
        <end position="43"/>
    </location>
</feature>
<feature type="domain" description="Iron-binding zinc finger CDGSH type" evidence="5">
    <location>
        <begin position="44"/>
        <end position="75"/>
    </location>
</feature>
<dbReference type="GO" id="GO:0046872">
    <property type="term" value="F:metal ion binding"/>
    <property type="evidence" value="ECO:0007669"/>
    <property type="project" value="UniProtKB-KW"/>
</dbReference>
<keyword evidence="7" id="KW-1185">Reference proteome</keyword>
<dbReference type="Pfam" id="PF09360">
    <property type="entry name" value="zf-CDGSH"/>
    <property type="match status" value="2"/>
</dbReference>
<proteinExistence type="predicted"/>
<sequence>MDKKQFKPIAVELKKDKLYYWCQCGHSKNQPFCDGSHEAYFCEPMLVTVPETVTRKLCTCKQSGNKPYCDGTHRTL</sequence>
<keyword evidence="1" id="KW-0001">2Fe-2S</keyword>
<dbReference type="GO" id="GO:0005737">
    <property type="term" value="C:cytoplasm"/>
    <property type="evidence" value="ECO:0007669"/>
    <property type="project" value="UniProtKB-ARBA"/>
</dbReference>
<dbReference type="Gene3D" id="3.40.5.90">
    <property type="entry name" value="CDGSH iron-sulfur domain, mitoNEET-type"/>
    <property type="match status" value="2"/>
</dbReference>
<dbReference type="SMART" id="SM00704">
    <property type="entry name" value="ZnF_CDGSH"/>
    <property type="match status" value="2"/>
</dbReference>
<accession>A0A7L7KNL0</accession>
<dbReference type="Proteomes" id="UP000514720">
    <property type="component" value="Chromosome"/>
</dbReference>
<keyword evidence="2" id="KW-0479">Metal-binding</keyword>
<organism evidence="6 7">
    <name type="scientific">Candidatus Xianfuyuplasma coldseepsis</name>
    <dbReference type="NCBI Taxonomy" id="2782163"/>
    <lineage>
        <taxon>Bacteria</taxon>
        <taxon>Bacillati</taxon>
        <taxon>Mycoplasmatota</taxon>
        <taxon>Mollicutes</taxon>
        <taxon>Candidatus Izemoplasmatales</taxon>
        <taxon>Candidatus Izemoplasmataceae</taxon>
        <taxon>Candidatus Xianfuyuplasma</taxon>
    </lineage>
</organism>
<dbReference type="PANTHER" id="PTHR46491">
    <property type="entry name" value="CDGSH IRON SULFUR DOMAIN PROTEIN HOMOLOG"/>
    <property type="match status" value="1"/>
</dbReference>
<gene>
    <name evidence="6" type="ORF">G4Z02_00360</name>
</gene>
<evidence type="ECO:0000259" key="5">
    <source>
        <dbReference type="SMART" id="SM00704"/>
    </source>
</evidence>
<evidence type="ECO:0000256" key="1">
    <source>
        <dbReference type="ARBA" id="ARBA00022714"/>
    </source>
</evidence>
<dbReference type="KEGG" id="xcl:G4Z02_00360"/>
<dbReference type="InterPro" id="IPR018967">
    <property type="entry name" value="FeS-contain_CDGSH-typ"/>
</dbReference>
<protein>
    <submittedName>
        <fullName evidence="6">CDGSH iron-sulfur domain-containing protein</fullName>
    </submittedName>
</protein>
<evidence type="ECO:0000313" key="7">
    <source>
        <dbReference type="Proteomes" id="UP000514720"/>
    </source>
</evidence>
<keyword evidence="4" id="KW-0411">Iron-sulfur</keyword>
<dbReference type="InterPro" id="IPR052950">
    <property type="entry name" value="CISD"/>
</dbReference>
<name>A0A7L7KNL0_9MOLU</name>
<dbReference type="GO" id="GO:0051537">
    <property type="term" value="F:2 iron, 2 sulfur cluster binding"/>
    <property type="evidence" value="ECO:0007669"/>
    <property type="project" value="UniProtKB-KW"/>
</dbReference>